<evidence type="ECO:0000256" key="9">
    <source>
        <dbReference type="ARBA" id="ARBA00022989"/>
    </source>
</evidence>
<evidence type="ECO:0000256" key="11">
    <source>
        <dbReference type="ARBA" id="ARBA00023136"/>
    </source>
</evidence>
<evidence type="ECO:0000313" key="17">
    <source>
        <dbReference type="EMBL" id="WJZ98055.1"/>
    </source>
</evidence>
<dbReference type="InterPro" id="IPR014710">
    <property type="entry name" value="RmlC-like_jellyroll"/>
</dbReference>
<feature type="repeat" description="ANK" evidence="13">
    <location>
        <begin position="591"/>
        <end position="623"/>
    </location>
</feature>
<evidence type="ECO:0000256" key="2">
    <source>
        <dbReference type="ARBA" id="ARBA00007929"/>
    </source>
</evidence>
<feature type="transmembrane region" description="Helical" evidence="14">
    <location>
        <begin position="279"/>
        <end position="301"/>
    </location>
</feature>
<evidence type="ECO:0000256" key="13">
    <source>
        <dbReference type="PROSITE-ProRule" id="PRU00023"/>
    </source>
</evidence>
<keyword evidence="6 14" id="KW-0631">Potassium channel</keyword>
<feature type="domain" description="Cyclic nucleotide-binding" evidence="15">
    <location>
        <begin position="380"/>
        <end position="482"/>
    </location>
</feature>
<dbReference type="PROSITE" id="PS50042">
    <property type="entry name" value="CNMP_BINDING_3"/>
    <property type="match status" value="1"/>
</dbReference>
<keyword evidence="8 14" id="KW-0630">Potassium</keyword>
<evidence type="ECO:0000256" key="14">
    <source>
        <dbReference type="RuleBase" id="RU369015"/>
    </source>
</evidence>
<comment type="function">
    <text evidence="14">Potassium channel.</text>
</comment>
<dbReference type="InterPro" id="IPR021789">
    <property type="entry name" value="KHA_dom"/>
</dbReference>
<comment type="domain">
    <text evidence="14">The segment S4 is probably the voltage-sensor and is characterized by a series of positively charged amino acids. The pore-forming region H5 is enclosed by the transmembrane segments S5 and S6 in the Shaker-type (1P/6TM) and contains the GYGD signature motif which seems to be involved in potassium selectivity.</text>
</comment>
<feature type="transmembrane region" description="Helical" evidence="14">
    <location>
        <begin position="195"/>
        <end position="220"/>
    </location>
</feature>
<dbReference type="InterPro" id="IPR002110">
    <property type="entry name" value="Ankyrin_rpt"/>
</dbReference>
<dbReference type="InterPro" id="IPR000595">
    <property type="entry name" value="cNMP-bd_dom"/>
</dbReference>
<keyword evidence="4 14" id="KW-0633">Potassium transport</keyword>
<evidence type="ECO:0000259" key="15">
    <source>
        <dbReference type="PROSITE" id="PS50042"/>
    </source>
</evidence>
<keyword evidence="12 14" id="KW-0407">Ion channel</keyword>
<keyword evidence="18" id="KW-1185">Reference proteome</keyword>
<dbReference type="SUPFAM" id="SSF51206">
    <property type="entry name" value="cAMP-binding domain-like"/>
    <property type="match status" value="1"/>
</dbReference>
<evidence type="ECO:0000256" key="7">
    <source>
        <dbReference type="ARBA" id="ARBA00022882"/>
    </source>
</evidence>
<dbReference type="SUPFAM" id="SSF48403">
    <property type="entry name" value="Ankyrin repeat"/>
    <property type="match status" value="1"/>
</dbReference>
<comment type="domain">
    <text evidence="14">The KHA domain (rich in hydrophobic and acidic residues) present in the C-terminal part is likely to be important for tetramerization.</text>
</comment>
<dbReference type="PROSITE" id="PS51490">
    <property type="entry name" value="KHA"/>
    <property type="match status" value="1"/>
</dbReference>
<dbReference type="InterPro" id="IPR036770">
    <property type="entry name" value="Ankyrin_rpt-contain_sf"/>
</dbReference>
<evidence type="ECO:0000256" key="10">
    <source>
        <dbReference type="ARBA" id="ARBA00023065"/>
    </source>
</evidence>
<evidence type="ECO:0000256" key="3">
    <source>
        <dbReference type="ARBA" id="ARBA00022448"/>
    </source>
</evidence>
<feature type="domain" description="KHA" evidence="16">
    <location>
        <begin position="806"/>
        <end position="872"/>
    </location>
</feature>
<evidence type="ECO:0000256" key="12">
    <source>
        <dbReference type="ARBA" id="ARBA00023303"/>
    </source>
</evidence>
<feature type="repeat" description="ANK" evidence="13">
    <location>
        <begin position="558"/>
        <end position="590"/>
    </location>
</feature>
<dbReference type="SUPFAM" id="SSF81324">
    <property type="entry name" value="Voltage-gated potassium channels"/>
    <property type="match status" value="1"/>
</dbReference>
<proteinExistence type="inferred from homology"/>
<dbReference type="Pfam" id="PF00027">
    <property type="entry name" value="cNMP_binding"/>
    <property type="match status" value="1"/>
</dbReference>
<evidence type="ECO:0000256" key="1">
    <source>
        <dbReference type="ARBA" id="ARBA00004141"/>
    </source>
</evidence>
<accession>A0ABY9CSK5</accession>
<keyword evidence="3 14" id="KW-0813">Transport</keyword>
<protein>
    <recommendedName>
        <fullName evidence="14">Potassium channel</fullName>
    </recommendedName>
</protein>
<dbReference type="SMART" id="SM00248">
    <property type="entry name" value="ANK"/>
    <property type="match status" value="4"/>
</dbReference>
<keyword evidence="7 14" id="KW-0851">Voltage-gated channel</keyword>
<keyword evidence="9 14" id="KW-1133">Transmembrane helix</keyword>
<dbReference type="Gene3D" id="2.60.120.10">
    <property type="entry name" value="Jelly Rolls"/>
    <property type="match status" value="1"/>
</dbReference>
<dbReference type="CDD" id="cd00038">
    <property type="entry name" value="CAP_ED"/>
    <property type="match status" value="1"/>
</dbReference>
<reference evidence="17 18" key="1">
    <citation type="journal article" date="2023" name="Hortic Res">
        <title>The complete reference genome for grapevine (Vitis vinifera L.) genetics and breeding.</title>
        <authorList>
            <person name="Shi X."/>
            <person name="Cao S."/>
            <person name="Wang X."/>
            <person name="Huang S."/>
            <person name="Wang Y."/>
            <person name="Liu Z."/>
            <person name="Liu W."/>
            <person name="Leng X."/>
            <person name="Peng Y."/>
            <person name="Wang N."/>
            <person name="Wang Y."/>
            <person name="Ma Z."/>
            <person name="Xu X."/>
            <person name="Zhang F."/>
            <person name="Xue H."/>
            <person name="Zhong H."/>
            <person name="Wang Y."/>
            <person name="Zhang K."/>
            <person name="Velt A."/>
            <person name="Avia K."/>
            <person name="Holtgrawe D."/>
            <person name="Grimplet J."/>
            <person name="Matus J.T."/>
            <person name="Ware D."/>
            <person name="Wu X."/>
            <person name="Wang H."/>
            <person name="Liu C."/>
            <person name="Fang Y."/>
            <person name="Rustenholz C."/>
            <person name="Cheng Z."/>
            <person name="Xiao H."/>
            <person name="Zhou Y."/>
        </authorList>
    </citation>
    <scope>NUCLEOTIDE SEQUENCE [LARGE SCALE GENOMIC DNA]</scope>
    <source>
        <strain evidence="18">cv. Pinot noir / PN40024</strain>
        <tissue evidence="17">Leaf</tissue>
    </source>
</reference>
<dbReference type="Gene3D" id="1.25.40.20">
    <property type="entry name" value="Ankyrin repeat-containing domain"/>
    <property type="match status" value="1"/>
</dbReference>
<dbReference type="SMART" id="SM00100">
    <property type="entry name" value="cNMP"/>
    <property type="match status" value="1"/>
</dbReference>
<dbReference type="InterPro" id="IPR005821">
    <property type="entry name" value="Ion_trans_dom"/>
</dbReference>
<dbReference type="InterPro" id="IPR018490">
    <property type="entry name" value="cNMP-bd_dom_sf"/>
</dbReference>
<dbReference type="PANTHER" id="PTHR45743:SF2">
    <property type="entry name" value="POTASSIUM CHANNEL AKT1"/>
    <property type="match status" value="1"/>
</dbReference>
<dbReference type="Pfam" id="PF00520">
    <property type="entry name" value="Ion_trans"/>
    <property type="match status" value="1"/>
</dbReference>
<dbReference type="Gene3D" id="1.10.287.70">
    <property type="match status" value="1"/>
</dbReference>
<comment type="similarity">
    <text evidence="2 14">Belongs to the potassium channel family. Plant (TC 1.A.1.4) subfamily.</text>
</comment>
<name>A0ABY9CSK5_VITVI</name>
<feature type="transmembrane region" description="Helical" evidence="14">
    <location>
        <begin position="99"/>
        <end position="118"/>
    </location>
</feature>
<evidence type="ECO:0000256" key="4">
    <source>
        <dbReference type="ARBA" id="ARBA00022538"/>
    </source>
</evidence>
<dbReference type="PROSITE" id="PS50088">
    <property type="entry name" value="ANK_REPEAT"/>
    <property type="match status" value="3"/>
</dbReference>
<dbReference type="PANTHER" id="PTHR45743">
    <property type="entry name" value="POTASSIUM CHANNEL AKT1"/>
    <property type="match status" value="1"/>
</dbReference>
<evidence type="ECO:0000259" key="16">
    <source>
        <dbReference type="PROSITE" id="PS51490"/>
    </source>
</evidence>
<dbReference type="PRINTS" id="PR01463">
    <property type="entry name" value="EAGCHANLFMLY"/>
</dbReference>
<keyword evidence="5 14" id="KW-0812">Transmembrane</keyword>
<feature type="transmembrane region" description="Helical" evidence="14">
    <location>
        <begin position="68"/>
        <end position="87"/>
    </location>
</feature>
<keyword evidence="10 14" id="KW-0406">Ion transport</keyword>
<organism evidence="17 18">
    <name type="scientific">Vitis vinifera</name>
    <name type="common">Grape</name>
    <dbReference type="NCBI Taxonomy" id="29760"/>
    <lineage>
        <taxon>Eukaryota</taxon>
        <taxon>Viridiplantae</taxon>
        <taxon>Streptophyta</taxon>
        <taxon>Embryophyta</taxon>
        <taxon>Tracheophyta</taxon>
        <taxon>Spermatophyta</taxon>
        <taxon>Magnoliopsida</taxon>
        <taxon>eudicotyledons</taxon>
        <taxon>Gunneridae</taxon>
        <taxon>Pentapetalae</taxon>
        <taxon>rosids</taxon>
        <taxon>Vitales</taxon>
        <taxon>Vitaceae</taxon>
        <taxon>Viteae</taxon>
        <taxon>Vitis</taxon>
    </lineage>
</organism>
<keyword evidence="11 14" id="KW-0472">Membrane</keyword>
<dbReference type="Pfam" id="PF11834">
    <property type="entry name" value="KHA"/>
    <property type="match status" value="1"/>
</dbReference>
<comment type="subcellular location">
    <subcellularLocation>
        <location evidence="1 14">Membrane</location>
        <topology evidence="1 14">Multi-pass membrane protein</topology>
    </subcellularLocation>
</comment>
<feature type="repeat" description="ANK" evidence="13">
    <location>
        <begin position="655"/>
        <end position="687"/>
    </location>
</feature>
<evidence type="ECO:0000256" key="6">
    <source>
        <dbReference type="ARBA" id="ARBA00022826"/>
    </source>
</evidence>
<comment type="subunit">
    <text evidence="14">The potassium channel is composed of a homo- or heterotetrameric complex of pore-forming subunits.</text>
</comment>
<keyword evidence="13" id="KW-0040">ANK repeat</keyword>
<dbReference type="PROSITE" id="PS50297">
    <property type="entry name" value="ANK_REP_REGION"/>
    <property type="match status" value="3"/>
</dbReference>
<evidence type="ECO:0000256" key="8">
    <source>
        <dbReference type="ARBA" id="ARBA00022958"/>
    </source>
</evidence>
<dbReference type="InterPro" id="IPR003938">
    <property type="entry name" value="K_chnl_volt-dep_EAG/ELK/ERG"/>
</dbReference>
<evidence type="ECO:0000313" key="18">
    <source>
        <dbReference type="Proteomes" id="UP001227230"/>
    </source>
</evidence>
<dbReference type="InterPro" id="IPR045319">
    <property type="entry name" value="KAT/AKT"/>
</dbReference>
<feature type="transmembrane region" description="Helical" evidence="14">
    <location>
        <begin position="245"/>
        <end position="267"/>
    </location>
</feature>
<comment type="caution">
    <text evidence="14">Lacks conserved residue(s) required for the propagation of feature annotation.</text>
</comment>
<evidence type="ECO:0000256" key="5">
    <source>
        <dbReference type="ARBA" id="ARBA00022692"/>
    </source>
</evidence>
<gene>
    <name evidence="17" type="ORF">VitviT2T_016612</name>
</gene>
<dbReference type="Proteomes" id="UP001227230">
    <property type="component" value="Chromosome 11"/>
</dbReference>
<dbReference type="Pfam" id="PF12796">
    <property type="entry name" value="Ank_2"/>
    <property type="match status" value="2"/>
</dbReference>
<dbReference type="PRINTS" id="PR01415">
    <property type="entry name" value="ANKYRIN"/>
</dbReference>
<sequence>MVDVCMSRGFGVSVCGQPEIEQLSRDGSHYSLSTGILPSLGARSNRRVKLRNFILSPYDRRYRTWETFLVLLVFYTAWVSPFEFGFLKKPEAPLSITDNVVNGFFAVDIVLTFFVAYLDKTTYLLVDNPKQIAWKYTSTWLAFDVISTIPSELARKITPSPFQSYGFFNMLRLWRLRRVSSLFARLEKDRNFNYFWVRCAKLICVTVFAVHCAACFYYLLAARYHDPQKTWIGASMNNFLEQSLWIRYVTAIYWSITTLTTVGYGDLHPENTREMIFDIFYMLFNLGLTAYLIGNMTNLVVHGTSRTRRFRDTIQAASSFAQRNQLPVRLQDQMLAHLCLKFRTDSEGLQQQETLDSLPKAIRSSISHFLFYSLLDKVYLFRGVSNDLLFQLVSEMKAEYFPPKEDLILQNEAPTDFYIVVSGALDLLVLKNGTEQAIGEAKTGDLCGEIGVLCYRPQLFTVRTKRLCQLLRLNRTTFLNIVQANVGDGTIIMNNLLQHLKDLKDPIMEGVLVETENMLARGRMDLPLSLCFATLRGDDLLLHQLLKRGLDPNESDSNGRTALHIAASKGSESCVLLLLDYGAGPNNRDSEGVVPLWEAMVGGHESVIQLLVDNGANINSGDVGHFACTAAELKNLNLLKQIVHYGGDVTQPNNTGNTALHAAVCEENIEMVKFLLDQGADIDRTNDHGWTPRDLADQQGHEDIKALFESCKEHKSQSTIGISEERHGIRFLGKFKSDPSIFPLPQGGSSPAADGSWGHNRPRRRTNKFHNSLFGIMSAAHTGERDMLLSVNVTKSARSGEGYPARVRISCPEKGDRAGKLMLLPESFQELLEIGAKKFGISHAKVQTEDGAEIDAIELIRDGDHLVFVSDG</sequence>
<dbReference type="EMBL" id="CP126658">
    <property type="protein sequence ID" value="WJZ98055.1"/>
    <property type="molecule type" value="Genomic_DNA"/>
</dbReference>